<dbReference type="InterPro" id="IPR017941">
    <property type="entry name" value="Rieske_2Fe-2S"/>
</dbReference>
<protein>
    <submittedName>
        <fullName evidence="7">Putative Rieske (2Fe-2S) protein</fullName>
        <ecNumber evidence="7">1.14.13.82</ecNumber>
    </submittedName>
</protein>
<dbReference type="Pfam" id="PF19112">
    <property type="entry name" value="VanA_C"/>
    <property type="match status" value="1"/>
</dbReference>
<dbReference type="Pfam" id="PF00355">
    <property type="entry name" value="Rieske"/>
    <property type="match status" value="1"/>
</dbReference>
<dbReference type="PROSITE" id="PS51296">
    <property type="entry name" value="RIESKE"/>
    <property type="match status" value="1"/>
</dbReference>
<dbReference type="AlphaFoldDB" id="A0A077M1S1"/>
<dbReference type="SUPFAM" id="SSF50022">
    <property type="entry name" value="ISP domain"/>
    <property type="match status" value="1"/>
</dbReference>
<dbReference type="InterPro" id="IPR044043">
    <property type="entry name" value="VanA_C_cat"/>
</dbReference>
<dbReference type="RefSeq" id="WP_048552247.1">
    <property type="nucleotide sequence ID" value="NZ_HF570958.1"/>
</dbReference>
<keyword evidence="2" id="KW-0479">Metal-binding</keyword>
<evidence type="ECO:0000256" key="1">
    <source>
        <dbReference type="ARBA" id="ARBA00022714"/>
    </source>
</evidence>
<organism evidence="7 8">
    <name type="scientific">Nostocoides japonicum T1-X7</name>
    <dbReference type="NCBI Taxonomy" id="1194083"/>
    <lineage>
        <taxon>Bacteria</taxon>
        <taxon>Bacillati</taxon>
        <taxon>Actinomycetota</taxon>
        <taxon>Actinomycetes</taxon>
        <taxon>Micrococcales</taxon>
        <taxon>Intrasporangiaceae</taxon>
        <taxon>Nostocoides</taxon>
    </lineage>
</organism>
<keyword evidence="3 7" id="KW-0560">Oxidoreductase</keyword>
<gene>
    <name evidence="7" type="ORF">BN12_800002</name>
</gene>
<dbReference type="STRING" id="1194083.BN12_800002"/>
<sequence length="352" mass="38378">MTSTARSGRRSTVDFPLGSWYAVAASEAVGRQPVAARVLDRRVVVYRDSRGGPVALEDRCCHSSYPLSLGRVEGDDIRCGYSGFVYGPDGKVVSVPTQEQVPVGAAVTAYPTKEQGGFVWIWPGVAGRAALRDLPPLPWLASPDWVTFGGSWVTRAHASLLQDNFADITHITHLDPVAAPPVLASQPPPITVTVSEMTVTFGRTYPAAPLQAWQAEVLEVPVDSEHEQREEGAFLAPGLWVDRWDIEVKDQGDRDGTKTLYFTHAITPVDDRSTAHAWRVSRNFAPSPAATGTMEPLLRDYYLKVRGALETIQDVVDTDGPRRDVTVRADAAKVAVRKIMRRLAAEDGARPA</sequence>
<dbReference type="Gene3D" id="2.102.10.10">
    <property type="entry name" value="Rieske [2Fe-2S] iron-sulphur domain"/>
    <property type="match status" value="1"/>
</dbReference>
<dbReference type="PANTHER" id="PTHR21266">
    <property type="entry name" value="IRON-SULFUR DOMAIN CONTAINING PROTEIN"/>
    <property type="match status" value="1"/>
</dbReference>
<name>A0A077M1S1_9MICO</name>
<proteinExistence type="predicted"/>
<keyword evidence="5" id="KW-0411">Iron-sulfur</keyword>
<dbReference type="Proteomes" id="UP000035721">
    <property type="component" value="Unassembled WGS sequence"/>
</dbReference>
<accession>A0A077M1S1</accession>
<dbReference type="GO" id="GO:0046872">
    <property type="term" value="F:metal ion binding"/>
    <property type="evidence" value="ECO:0007669"/>
    <property type="project" value="UniProtKB-KW"/>
</dbReference>
<dbReference type="EMBL" id="CAJB01000415">
    <property type="protein sequence ID" value="CCH80248.1"/>
    <property type="molecule type" value="Genomic_DNA"/>
</dbReference>
<evidence type="ECO:0000313" key="8">
    <source>
        <dbReference type="Proteomes" id="UP000035721"/>
    </source>
</evidence>
<evidence type="ECO:0000313" key="7">
    <source>
        <dbReference type="EMBL" id="CCH80248.1"/>
    </source>
</evidence>
<reference evidence="7 8" key="1">
    <citation type="journal article" date="2013" name="ISME J.">
        <title>A metabolic model for members of the genus Tetrasphaera involved in enhanced biological phosphorus removal.</title>
        <authorList>
            <person name="Kristiansen R."/>
            <person name="Nguyen H.T.T."/>
            <person name="Saunders A.M."/>
            <person name="Nielsen J.L."/>
            <person name="Wimmer R."/>
            <person name="Le V.Q."/>
            <person name="McIlroy S.J."/>
            <person name="Petrovski S."/>
            <person name="Seviour R.J."/>
            <person name="Calteau A."/>
            <person name="Nielsen K.L."/>
            <person name="Nielsen P.H."/>
        </authorList>
    </citation>
    <scope>NUCLEOTIDE SEQUENCE [LARGE SCALE GENOMIC DNA]</scope>
    <source>
        <strain evidence="7 8">T1-X7</strain>
    </source>
</reference>
<dbReference type="EC" id="1.14.13.82" evidence="7"/>
<dbReference type="InterPro" id="IPR036922">
    <property type="entry name" value="Rieske_2Fe-2S_sf"/>
</dbReference>
<keyword evidence="4" id="KW-0408">Iron</keyword>
<comment type="caution">
    <text evidence="7">The sequence shown here is derived from an EMBL/GenBank/DDBJ whole genome shotgun (WGS) entry which is preliminary data.</text>
</comment>
<keyword evidence="1" id="KW-0001">2Fe-2S</keyword>
<dbReference type="GO" id="GO:0051537">
    <property type="term" value="F:2 iron, 2 sulfur cluster binding"/>
    <property type="evidence" value="ECO:0007669"/>
    <property type="project" value="UniProtKB-KW"/>
</dbReference>
<dbReference type="OrthoDB" id="5243643at2"/>
<dbReference type="PANTHER" id="PTHR21266:SF60">
    <property type="entry name" value="3-KETOSTEROID-9-ALPHA-MONOOXYGENASE, OXYGENASE COMPONENT"/>
    <property type="match status" value="1"/>
</dbReference>
<feature type="domain" description="Rieske" evidence="6">
    <location>
        <begin position="20"/>
        <end position="121"/>
    </location>
</feature>
<dbReference type="InterPro" id="IPR050584">
    <property type="entry name" value="Cholesterol_7-desaturase"/>
</dbReference>
<dbReference type="Gene3D" id="3.90.380.10">
    <property type="entry name" value="Naphthalene 1,2-dioxygenase Alpha Subunit, Chain A, domain 1"/>
    <property type="match status" value="1"/>
</dbReference>
<evidence type="ECO:0000259" key="6">
    <source>
        <dbReference type="PROSITE" id="PS51296"/>
    </source>
</evidence>
<keyword evidence="8" id="KW-1185">Reference proteome</keyword>
<evidence type="ECO:0000256" key="5">
    <source>
        <dbReference type="ARBA" id="ARBA00023014"/>
    </source>
</evidence>
<dbReference type="SUPFAM" id="SSF55961">
    <property type="entry name" value="Bet v1-like"/>
    <property type="match status" value="1"/>
</dbReference>
<evidence type="ECO:0000256" key="2">
    <source>
        <dbReference type="ARBA" id="ARBA00022723"/>
    </source>
</evidence>
<evidence type="ECO:0000256" key="3">
    <source>
        <dbReference type="ARBA" id="ARBA00023002"/>
    </source>
</evidence>
<dbReference type="GO" id="GO:0018489">
    <property type="term" value="F:vanillate monooxygenase activity"/>
    <property type="evidence" value="ECO:0007669"/>
    <property type="project" value="UniProtKB-EC"/>
</dbReference>
<evidence type="ECO:0000256" key="4">
    <source>
        <dbReference type="ARBA" id="ARBA00023004"/>
    </source>
</evidence>